<sequence length="244" mass="27965">MKMNSYLFKLAMIVFLSTLFGCAISSPEDLRVEKLSLAKVTPETKEEIDYGRYVDEDGSFYRLRLELSTDTDLVKLGQEYHLIYQPYFCERSDYKVHMSRGQLYWSGKDVQGLGLLMEYGREEVPEGSISKEPEYQTIRSVDKGKKQRNAEENLGSDSADERHIYTMYLGLYSPEVESWKKNSGSSHQNEFEAYDLVVQPEDVCIVIEGRMQLGGGFQSNVVKIDRGMIKTVLNGMEPVTLKEK</sequence>
<dbReference type="PROSITE" id="PS51257">
    <property type="entry name" value="PROKAR_LIPOPROTEIN"/>
    <property type="match status" value="1"/>
</dbReference>
<reference evidence="2 3" key="1">
    <citation type="journal article" date="2012" name="J. Bacteriol.">
        <title>Genome Sequence of Gallaecimonas xiamenensis Type Strain 3-C-1.</title>
        <authorList>
            <person name="Lai Q."/>
            <person name="Wang L."/>
            <person name="Wang W."/>
            <person name="Shao Z."/>
        </authorList>
    </citation>
    <scope>NUCLEOTIDE SEQUENCE [LARGE SCALE GENOMIC DNA]</scope>
    <source>
        <strain evidence="2 3">3-C-1</strain>
    </source>
</reference>
<gene>
    <name evidence="2" type="ORF">B3C1_14268</name>
</gene>
<name>K2JI04_9GAMM</name>
<comment type="caution">
    <text evidence="2">The sequence shown here is derived from an EMBL/GenBank/DDBJ whole genome shotgun (WGS) entry which is preliminary data.</text>
</comment>
<evidence type="ECO:0000256" key="1">
    <source>
        <dbReference type="SAM" id="SignalP"/>
    </source>
</evidence>
<feature type="signal peptide" evidence="1">
    <location>
        <begin position="1"/>
        <end position="25"/>
    </location>
</feature>
<dbReference type="Proteomes" id="UP000006755">
    <property type="component" value="Unassembled WGS sequence"/>
</dbReference>
<proteinExistence type="predicted"/>
<protein>
    <recommendedName>
        <fullName evidence="4">Lipoprotein</fullName>
    </recommendedName>
</protein>
<accession>K2JI04</accession>
<evidence type="ECO:0000313" key="2">
    <source>
        <dbReference type="EMBL" id="EKE70274.1"/>
    </source>
</evidence>
<dbReference type="AlphaFoldDB" id="K2JI04"/>
<dbReference type="EMBL" id="AMRI01000021">
    <property type="protein sequence ID" value="EKE70274.1"/>
    <property type="molecule type" value="Genomic_DNA"/>
</dbReference>
<dbReference type="RefSeq" id="WP_008485678.1">
    <property type="nucleotide sequence ID" value="NZ_AMRI01000021.1"/>
</dbReference>
<keyword evidence="3" id="KW-1185">Reference proteome</keyword>
<keyword evidence="1" id="KW-0732">Signal</keyword>
<evidence type="ECO:0008006" key="4">
    <source>
        <dbReference type="Google" id="ProtNLM"/>
    </source>
</evidence>
<evidence type="ECO:0000313" key="3">
    <source>
        <dbReference type="Proteomes" id="UP000006755"/>
    </source>
</evidence>
<feature type="chain" id="PRO_5003861979" description="Lipoprotein" evidence="1">
    <location>
        <begin position="26"/>
        <end position="244"/>
    </location>
</feature>
<organism evidence="2 3">
    <name type="scientific">Gallaecimonas xiamenensis 3-C-1</name>
    <dbReference type="NCBI Taxonomy" id="745411"/>
    <lineage>
        <taxon>Bacteria</taxon>
        <taxon>Pseudomonadati</taxon>
        <taxon>Pseudomonadota</taxon>
        <taxon>Gammaproteobacteria</taxon>
        <taxon>Enterobacterales</taxon>
        <taxon>Gallaecimonadaceae</taxon>
        <taxon>Gallaecimonas</taxon>
    </lineage>
</organism>